<feature type="domain" description="EB1 C-terminal" evidence="11">
    <location>
        <begin position="170"/>
        <end position="234"/>
    </location>
</feature>
<protein>
    <submittedName>
        <fullName evidence="13">Microtubule-associated protein RP/EB family member 1-like</fullName>
    </submittedName>
</protein>
<evidence type="ECO:0000256" key="3">
    <source>
        <dbReference type="ARBA" id="ARBA00022490"/>
    </source>
</evidence>
<dbReference type="InterPro" id="IPR001715">
    <property type="entry name" value="CH_dom"/>
</dbReference>
<evidence type="ECO:0000256" key="2">
    <source>
        <dbReference type="ARBA" id="ARBA00010729"/>
    </source>
</evidence>
<dbReference type="InterPro" id="IPR036872">
    <property type="entry name" value="CH_dom_sf"/>
</dbReference>
<dbReference type="Pfam" id="PF00307">
    <property type="entry name" value="CH"/>
    <property type="match status" value="1"/>
</dbReference>
<evidence type="ECO:0000256" key="8">
    <source>
        <dbReference type="ARBA" id="ARBA00023306"/>
    </source>
</evidence>
<sequence>MAVNVHSTNVSSENFSRHEMLSWVNKQLKSEFRKIEELCTGAAYCQMMDMMFPNSVAIKRVKFRCNQEHEFVHNFKILQASFQKKIVKKEIPVERLIKSRFQDNFEFLQWFRKFFNANYNGRAYNALAARDGVPMGFGPSTIKQSIVLPTSIYGSGGRSRTFDVDQSISRISSQLNDSRVTDTEVQDMKAYLAKIEEERSIYNAKFRDVRMICEEHLNDGDNPLLQKILDILDE</sequence>
<dbReference type="PANTHER" id="PTHR10623">
    <property type="entry name" value="MICROTUBULE-ASSOCIATED PROTEIN RP/EB FAMILY MEMBER"/>
    <property type="match status" value="1"/>
</dbReference>
<keyword evidence="5 9" id="KW-0493">Microtubule</keyword>
<dbReference type="GeneID" id="117569093"/>
<evidence type="ECO:0000256" key="7">
    <source>
        <dbReference type="ARBA" id="ARBA00023212"/>
    </source>
</evidence>
<name>A0A6P8WVP1_DROAB</name>
<dbReference type="InterPro" id="IPR027328">
    <property type="entry name" value="MAPRE"/>
</dbReference>
<dbReference type="GO" id="GO:0008017">
    <property type="term" value="F:microtubule binding"/>
    <property type="evidence" value="ECO:0007669"/>
    <property type="project" value="InterPro"/>
</dbReference>
<feature type="domain" description="Calponin-homology (CH)" evidence="10">
    <location>
        <begin position="14"/>
        <end position="116"/>
    </location>
</feature>
<dbReference type="SUPFAM" id="SSF47576">
    <property type="entry name" value="Calponin-homology domain, CH-domain"/>
    <property type="match status" value="1"/>
</dbReference>
<dbReference type="FunFam" id="1.10.418.10:FF:000007">
    <property type="entry name" value="Microtubule-associated protein, RP/EB family, member 2"/>
    <property type="match status" value="1"/>
</dbReference>
<dbReference type="PROSITE" id="PS51230">
    <property type="entry name" value="EB1_C"/>
    <property type="match status" value="1"/>
</dbReference>
<evidence type="ECO:0000256" key="6">
    <source>
        <dbReference type="ARBA" id="ARBA00022776"/>
    </source>
</evidence>
<gene>
    <name evidence="13" type="primary">LOC117569093</name>
</gene>
<dbReference type="Gene3D" id="1.10.418.10">
    <property type="entry name" value="Calponin-like domain"/>
    <property type="match status" value="1"/>
</dbReference>
<dbReference type="GO" id="GO:0005874">
    <property type="term" value="C:microtubule"/>
    <property type="evidence" value="ECO:0007669"/>
    <property type="project" value="UniProtKB-KW"/>
</dbReference>
<keyword evidence="8" id="KW-0131">Cell cycle</keyword>
<keyword evidence="7" id="KW-0206">Cytoskeleton</keyword>
<dbReference type="PROSITE" id="PS50021">
    <property type="entry name" value="CH"/>
    <property type="match status" value="1"/>
</dbReference>
<comment type="subcellular location">
    <subcellularLocation>
        <location evidence="1">Cytoplasm</location>
        <location evidence="1">Cytoskeleton</location>
    </subcellularLocation>
</comment>
<dbReference type="OrthoDB" id="2119228at2759"/>
<accession>A0A6P8WVP1</accession>
<dbReference type="SUPFAM" id="SSF140612">
    <property type="entry name" value="EB1 dimerisation domain-like"/>
    <property type="match status" value="1"/>
</dbReference>
<evidence type="ECO:0000313" key="12">
    <source>
        <dbReference type="Proteomes" id="UP000515160"/>
    </source>
</evidence>
<keyword evidence="4" id="KW-0132">Cell division</keyword>
<reference evidence="13" key="1">
    <citation type="submission" date="2025-08" db="UniProtKB">
        <authorList>
            <consortium name="RefSeq"/>
        </authorList>
    </citation>
    <scope>IDENTIFICATION</scope>
    <source>
        <strain evidence="13">15112-1751.03</strain>
        <tissue evidence="13">Whole Adult</tissue>
    </source>
</reference>
<evidence type="ECO:0000256" key="9">
    <source>
        <dbReference type="PROSITE-ProRule" id="PRU00576"/>
    </source>
</evidence>
<keyword evidence="6" id="KW-0498">Mitosis</keyword>
<dbReference type="InterPro" id="IPR036133">
    <property type="entry name" value="EB1_C_sf"/>
</dbReference>
<evidence type="ECO:0000259" key="11">
    <source>
        <dbReference type="PROSITE" id="PS51230"/>
    </source>
</evidence>
<evidence type="ECO:0000259" key="10">
    <source>
        <dbReference type="PROSITE" id="PS50021"/>
    </source>
</evidence>
<proteinExistence type="inferred from homology"/>
<dbReference type="Gene3D" id="1.20.5.1430">
    <property type="match status" value="1"/>
</dbReference>
<dbReference type="RefSeq" id="XP_034106004.1">
    <property type="nucleotide sequence ID" value="XM_034250113.2"/>
</dbReference>
<dbReference type="Proteomes" id="UP000515160">
    <property type="component" value="Chromosome X"/>
</dbReference>
<comment type="similarity">
    <text evidence="2">Belongs to the MAPRE family.</text>
</comment>
<evidence type="ECO:0000256" key="1">
    <source>
        <dbReference type="ARBA" id="ARBA00004245"/>
    </source>
</evidence>
<keyword evidence="12" id="KW-1185">Reference proteome</keyword>
<dbReference type="AlphaFoldDB" id="A0A6P8WVP1"/>
<keyword evidence="3" id="KW-0963">Cytoplasm</keyword>
<organism evidence="12 13">
    <name type="scientific">Drosophila albomicans</name>
    <name type="common">Fruit fly</name>
    <dbReference type="NCBI Taxonomy" id="7291"/>
    <lineage>
        <taxon>Eukaryota</taxon>
        <taxon>Metazoa</taxon>
        <taxon>Ecdysozoa</taxon>
        <taxon>Arthropoda</taxon>
        <taxon>Hexapoda</taxon>
        <taxon>Insecta</taxon>
        <taxon>Pterygota</taxon>
        <taxon>Neoptera</taxon>
        <taxon>Endopterygota</taxon>
        <taxon>Diptera</taxon>
        <taxon>Brachycera</taxon>
        <taxon>Muscomorpha</taxon>
        <taxon>Ephydroidea</taxon>
        <taxon>Drosophilidae</taxon>
        <taxon>Drosophila</taxon>
    </lineage>
</organism>
<evidence type="ECO:0000256" key="4">
    <source>
        <dbReference type="ARBA" id="ARBA00022618"/>
    </source>
</evidence>
<evidence type="ECO:0000256" key="5">
    <source>
        <dbReference type="ARBA" id="ARBA00022701"/>
    </source>
</evidence>
<evidence type="ECO:0000313" key="13">
    <source>
        <dbReference type="RefSeq" id="XP_034106004.1"/>
    </source>
</evidence>
<dbReference type="InterPro" id="IPR004953">
    <property type="entry name" value="EB1_C"/>
</dbReference>
<dbReference type="GO" id="GO:0051301">
    <property type="term" value="P:cell division"/>
    <property type="evidence" value="ECO:0007669"/>
    <property type="project" value="UniProtKB-KW"/>
</dbReference>